<name>A0A9J5XFT8_SOLCO</name>
<reference evidence="1 2" key="1">
    <citation type="submission" date="2020-09" db="EMBL/GenBank/DDBJ databases">
        <title>De no assembly of potato wild relative species, Solanum commersonii.</title>
        <authorList>
            <person name="Cho K."/>
        </authorList>
    </citation>
    <scope>NUCLEOTIDE SEQUENCE [LARGE SCALE GENOMIC DNA]</scope>
    <source>
        <strain evidence="1">LZ3.2</strain>
        <tissue evidence="1">Leaf</tissue>
    </source>
</reference>
<dbReference type="EMBL" id="JACXVP010000009">
    <property type="protein sequence ID" value="KAG5587235.1"/>
    <property type="molecule type" value="Genomic_DNA"/>
</dbReference>
<comment type="caution">
    <text evidence="1">The sequence shown here is derived from an EMBL/GenBank/DDBJ whole genome shotgun (WGS) entry which is preliminary data.</text>
</comment>
<keyword evidence="2" id="KW-1185">Reference proteome</keyword>
<gene>
    <name evidence="1" type="ORF">H5410_047669</name>
</gene>
<accession>A0A9J5XFT8</accession>
<sequence length="164" mass="18353">MTQSNNVGYFKSHYVTLIHLALHHLSISLYLSRYFNGQGNRDLCVFPLFNQSKQYWYRAKFDSELEEEETIIELNDPAAILSPLKGGVGGGWDRLCELTIISLHVVEKTVTNLRVLVETTRAYCFDDPDVVIAGICEGNVSNLPSLCSKDSSLVYMEAGANEEA</sequence>
<evidence type="ECO:0000313" key="1">
    <source>
        <dbReference type="EMBL" id="KAG5587235.1"/>
    </source>
</evidence>
<evidence type="ECO:0000313" key="2">
    <source>
        <dbReference type="Proteomes" id="UP000824120"/>
    </source>
</evidence>
<dbReference type="AlphaFoldDB" id="A0A9J5XFT8"/>
<protein>
    <submittedName>
        <fullName evidence="1">Uncharacterized protein</fullName>
    </submittedName>
</protein>
<dbReference type="Proteomes" id="UP000824120">
    <property type="component" value="Chromosome 9"/>
</dbReference>
<proteinExistence type="predicted"/>
<organism evidence="1 2">
    <name type="scientific">Solanum commersonii</name>
    <name type="common">Commerson's wild potato</name>
    <name type="synonym">Commerson's nightshade</name>
    <dbReference type="NCBI Taxonomy" id="4109"/>
    <lineage>
        <taxon>Eukaryota</taxon>
        <taxon>Viridiplantae</taxon>
        <taxon>Streptophyta</taxon>
        <taxon>Embryophyta</taxon>
        <taxon>Tracheophyta</taxon>
        <taxon>Spermatophyta</taxon>
        <taxon>Magnoliopsida</taxon>
        <taxon>eudicotyledons</taxon>
        <taxon>Gunneridae</taxon>
        <taxon>Pentapetalae</taxon>
        <taxon>asterids</taxon>
        <taxon>lamiids</taxon>
        <taxon>Solanales</taxon>
        <taxon>Solanaceae</taxon>
        <taxon>Solanoideae</taxon>
        <taxon>Solaneae</taxon>
        <taxon>Solanum</taxon>
    </lineage>
</organism>